<evidence type="ECO:0000313" key="1">
    <source>
        <dbReference type="EMBL" id="VAX21232.1"/>
    </source>
</evidence>
<proteinExistence type="predicted"/>
<name>A0A3B1BZJ3_9ZZZZ</name>
<dbReference type="SUPFAM" id="SSF75169">
    <property type="entry name" value="DsrEFH-like"/>
    <property type="match status" value="1"/>
</dbReference>
<dbReference type="EMBL" id="UOGB01000199">
    <property type="protein sequence ID" value="VAX21232.1"/>
    <property type="molecule type" value="Genomic_DNA"/>
</dbReference>
<dbReference type="InterPro" id="IPR027396">
    <property type="entry name" value="DsrEFH-like"/>
</dbReference>
<accession>A0A3B1BZJ3</accession>
<dbReference type="AlphaFoldDB" id="A0A3B1BZJ3"/>
<protein>
    <submittedName>
        <fullName evidence="1">Uncharacterized protein</fullName>
    </submittedName>
</protein>
<dbReference type="Pfam" id="PF02635">
    <property type="entry name" value="DsrE"/>
    <property type="match status" value="1"/>
</dbReference>
<reference evidence="1" key="1">
    <citation type="submission" date="2018-06" db="EMBL/GenBank/DDBJ databases">
        <authorList>
            <person name="Zhirakovskaya E."/>
        </authorList>
    </citation>
    <scope>NUCLEOTIDE SEQUENCE</scope>
</reference>
<sequence>MSSTAKKILFIVTTKDDQTFRAGMLNASNLLASDVPVKFFISQEACNFFTKKFLDGAPEGDVTVKGRLTGALKLGAEIIICRTAIANYGLTADDFIDGVDATKGWMDIVDDQTDLETKVVWVG</sequence>
<gene>
    <name evidence="1" type="ORF">MNBD_NITROSPINAE03-1232</name>
</gene>
<dbReference type="InterPro" id="IPR003787">
    <property type="entry name" value="Sulphur_relay_DsrE/F-like"/>
</dbReference>
<organism evidence="1">
    <name type="scientific">hydrothermal vent metagenome</name>
    <dbReference type="NCBI Taxonomy" id="652676"/>
    <lineage>
        <taxon>unclassified sequences</taxon>
        <taxon>metagenomes</taxon>
        <taxon>ecological metagenomes</taxon>
    </lineage>
</organism>
<dbReference type="Gene3D" id="3.40.1260.10">
    <property type="entry name" value="DsrEFH-like"/>
    <property type="match status" value="1"/>
</dbReference>